<dbReference type="GO" id="GO:0046854">
    <property type="term" value="P:phosphatidylinositol phosphate biosynthetic process"/>
    <property type="evidence" value="ECO:0007669"/>
    <property type="project" value="TreeGrafter"/>
</dbReference>
<dbReference type="FunFam" id="2.30.42.10:FF:000007">
    <property type="entry name" value="Amyloid beta A4 protein-binding family A member"/>
    <property type="match status" value="1"/>
</dbReference>
<feature type="region of interest" description="Disordered" evidence="6">
    <location>
        <begin position="893"/>
        <end position="912"/>
    </location>
</feature>
<evidence type="ECO:0000256" key="5">
    <source>
        <dbReference type="PROSITE-ProRule" id="PRU00781"/>
    </source>
</evidence>
<dbReference type="Proteomes" id="UP000011518">
    <property type="component" value="Unassembled WGS sequence"/>
</dbReference>
<dbReference type="Gene3D" id="3.30.810.10">
    <property type="entry name" value="2-Layer Sandwich"/>
    <property type="match status" value="1"/>
</dbReference>
<feature type="region of interest" description="Disordered" evidence="6">
    <location>
        <begin position="1"/>
        <end position="50"/>
    </location>
</feature>
<dbReference type="Pfam" id="PF00640">
    <property type="entry name" value="PID"/>
    <property type="match status" value="1"/>
</dbReference>
<evidence type="ECO:0000256" key="1">
    <source>
        <dbReference type="ARBA" id="ARBA00022448"/>
    </source>
</evidence>
<dbReference type="Pfam" id="PF00595">
    <property type="entry name" value="PDZ"/>
    <property type="match status" value="2"/>
</dbReference>
<dbReference type="SUPFAM" id="SSF50156">
    <property type="entry name" value="PDZ domain-like"/>
    <property type="match status" value="2"/>
</dbReference>
<dbReference type="InterPro" id="IPR023610">
    <property type="entry name" value="PInositol-4/5-P-5/4-kinase"/>
</dbReference>
<dbReference type="AlphaFoldDB" id="L8Y2W6"/>
<dbReference type="InterPro" id="IPR002498">
    <property type="entry name" value="PInositol-4-P-4/5-kinase_core"/>
</dbReference>
<protein>
    <submittedName>
        <fullName evidence="9">Phosphatidylinositol-4-phosphate 5-kinase type-1 gamma</fullName>
    </submittedName>
</protein>
<dbReference type="STRING" id="246437.L8Y2W6"/>
<feature type="compositionally biased region" description="Low complexity" evidence="6">
    <location>
        <begin position="929"/>
        <end position="939"/>
    </location>
</feature>
<dbReference type="GO" id="GO:0005524">
    <property type="term" value="F:ATP binding"/>
    <property type="evidence" value="ECO:0007669"/>
    <property type="project" value="UniProtKB-UniRule"/>
</dbReference>
<keyword evidence="4" id="KW-0653">Protein transport</keyword>
<reference evidence="10" key="1">
    <citation type="submission" date="2012-07" db="EMBL/GenBank/DDBJ databases">
        <title>Genome of the Chinese tree shrew, a rising model animal genetically related to primates.</title>
        <authorList>
            <person name="Zhang G."/>
            <person name="Fan Y."/>
            <person name="Yao Y."/>
            <person name="Huang Z."/>
        </authorList>
    </citation>
    <scope>NUCLEOTIDE SEQUENCE [LARGE SCALE GENOMIC DNA]</scope>
</reference>
<dbReference type="Gene3D" id="3.30.800.10">
    <property type="entry name" value="Phosphatidylinositol Phosphate Kinase II Beta"/>
    <property type="match status" value="2"/>
</dbReference>
<dbReference type="Gene3D" id="2.30.29.30">
    <property type="entry name" value="Pleckstrin-homology domain (PH domain)/Phosphotyrosine-binding domain (PTB)"/>
    <property type="match status" value="2"/>
</dbReference>
<evidence type="ECO:0000256" key="6">
    <source>
        <dbReference type="SAM" id="MobiDB-lite"/>
    </source>
</evidence>
<dbReference type="GO" id="GO:0016308">
    <property type="term" value="F:1-phosphatidylinositol-4-phosphate 5-kinase activity"/>
    <property type="evidence" value="ECO:0007669"/>
    <property type="project" value="TreeGrafter"/>
</dbReference>
<feature type="compositionally biased region" description="Basic and acidic residues" evidence="6">
    <location>
        <begin position="965"/>
        <end position="974"/>
    </location>
</feature>
<feature type="domain" description="PDZ" evidence="7">
    <location>
        <begin position="374"/>
        <end position="432"/>
    </location>
</feature>
<feature type="domain" description="PDZ" evidence="7">
    <location>
        <begin position="274"/>
        <end position="319"/>
    </location>
</feature>
<keyword evidence="2" id="KW-0597">Phosphoprotein</keyword>
<dbReference type="InterPro" id="IPR027484">
    <property type="entry name" value="PInositol-4-P-5-kinase_N"/>
</dbReference>
<keyword evidence="10" id="KW-1185">Reference proteome</keyword>
<evidence type="ECO:0000313" key="9">
    <source>
        <dbReference type="EMBL" id="ELV09285.1"/>
    </source>
</evidence>
<dbReference type="InterPro" id="IPR027483">
    <property type="entry name" value="PInositol-4-P-4/5-kinase_C_sf"/>
</dbReference>
<evidence type="ECO:0000256" key="3">
    <source>
        <dbReference type="ARBA" id="ARBA00022737"/>
    </source>
</evidence>
<dbReference type="PROSITE" id="PS51455">
    <property type="entry name" value="PIPK"/>
    <property type="match status" value="1"/>
</dbReference>
<sequence length="1117" mass="120499">MDFLTAPQSSSGPPTMDLEEPRDTLAPSEDLTPDGQWAPEPGGPGSLAGMELDGACVQDLVRQLEALPGDLVGLAPEGPPCPLHIATGQGLAPQDVTDAHGLLSAEAGRDDLLSLLRCQECAAARPCPGEAPEPVPRPLQPPEDPDGEPGLSGWAEGASAERAGSGRPPLSVFFQSPKTLASYPALQEVPGPCDHEDLLDGVLFGAQYLGSTQLLSERNPPPSVRAAQAQEAMDRVKAQLIARAIGQAFAVAYSQFLRDSGIDPSQVGAAGQGARLLHGGPAERSGALSIGDRLTAINGTSLVGLPLAARQAAVRCIRNHVSEVFGNLDPLWHIWVGKRAQGRQLAKGPGGTCPQEVKSQTSVTLSIVHCPPVTTAIVRRPHAREQLGFCVEDGIICSLLRGGIAERGGVRVGHRIIEINGQSVVATPHARAPSTAGQPGPGHGKKLGHRGVDASGETTYKKTTSSTLKGAIQLGIGYTVGNLSSKPERDVLMQDFYVVESIFFPSEGSNLTPAHHFQDFRFKTYAPVAFRYFRELFGIRPDDYLVGVAVSCPVATRRAVGRCWGGSSRGTLPAVRSLAGFGVHRRAQWARALAAPPARPPASQNLNQNPRTLLPKFYGLYCVQSGGKNIRVVVMNNILPRVVKMHLKFDLKGSTYKRRASKKEKEKSTPTYKDLDFMQDMPDGLLLDADTFSALVKTLQRDCLVLESFKIMDYSLLLGVHNLDQQEREQQAQGARSAADGKRPAGQKALYSTAMESIQGGAARGEAIESDDTMGGIPAVNGRGERLLLHIGIIDILQSYRFIKKLEHTWKALVHDGDTVSVHRPSFYAERFFKFMSNTVFRKNSSLKSSPSKKGRSALLAVKPLGPTAAFSASQIPSEREDAQYDLRGARSYPTLEDEGRPDLLPCTPPSFEEAALPVDEKATTASIATTLSSTSLSIPERSPSETSEQPRYRRRTQSSGQDSRPQEEPHAEEDLQQVTVQVEPTCSVEIVVPKEEDAGQASDDEDAPATDICFVSPRGSATQPLVHTRWERRFTRTRVLTREVLAHTRAHPGLHTCPRSCTPGTHSHSVHGHLTHHRPLAGRALWSDRVLGPPAWHFPGEALAWSQDAPSSTPDW</sequence>
<keyword evidence="5" id="KW-0067">ATP-binding</keyword>
<dbReference type="InterPro" id="IPR036034">
    <property type="entry name" value="PDZ_sf"/>
</dbReference>
<gene>
    <name evidence="9" type="ORF">TREES_T100006038</name>
</gene>
<feature type="compositionally biased region" description="Low complexity" evidence="6">
    <location>
        <begin position="152"/>
        <end position="167"/>
    </location>
</feature>
<feature type="region of interest" description="Disordered" evidence="6">
    <location>
        <begin position="929"/>
        <end position="981"/>
    </location>
</feature>
<dbReference type="SMART" id="SM00228">
    <property type="entry name" value="PDZ"/>
    <property type="match status" value="2"/>
</dbReference>
<dbReference type="EMBL" id="KB370753">
    <property type="protein sequence ID" value="ELV09285.1"/>
    <property type="molecule type" value="Genomic_DNA"/>
</dbReference>
<keyword evidence="1" id="KW-0813">Transport</keyword>
<feature type="region of interest" description="Disordered" evidence="6">
    <location>
        <begin position="427"/>
        <end position="460"/>
    </location>
</feature>
<evidence type="ECO:0000313" key="10">
    <source>
        <dbReference type="Proteomes" id="UP000011518"/>
    </source>
</evidence>
<feature type="compositionally biased region" description="Pro residues" evidence="6">
    <location>
        <begin position="129"/>
        <end position="142"/>
    </location>
</feature>
<accession>L8Y2W6</accession>
<evidence type="ECO:0000256" key="2">
    <source>
        <dbReference type="ARBA" id="ARBA00022553"/>
    </source>
</evidence>
<dbReference type="SUPFAM" id="SSF56104">
    <property type="entry name" value="SAICAR synthase-like"/>
    <property type="match status" value="2"/>
</dbReference>
<dbReference type="Pfam" id="PF01504">
    <property type="entry name" value="PIP5K"/>
    <property type="match status" value="1"/>
</dbReference>
<name>L8Y2W6_TUPCH</name>
<keyword evidence="5 9" id="KW-0418">Kinase</keyword>
<proteinExistence type="predicted"/>
<dbReference type="PANTHER" id="PTHR23086:SF26">
    <property type="entry name" value="PHOSPHATIDYLINOSITOL 4-PHOSPHATE 5-KINASE TYPE-1 GAMMA"/>
    <property type="match status" value="1"/>
</dbReference>
<reference evidence="10" key="2">
    <citation type="journal article" date="2013" name="Nat. Commun.">
        <title>Genome of the Chinese tree shrew.</title>
        <authorList>
            <person name="Fan Y."/>
            <person name="Huang Z.Y."/>
            <person name="Cao C.C."/>
            <person name="Chen C.S."/>
            <person name="Chen Y.X."/>
            <person name="Fan D.D."/>
            <person name="He J."/>
            <person name="Hou H.L."/>
            <person name="Hu L."/>
            <person name="Hu X.T."/>
            <person name="Jiang X.T."/>
            <person name="Lai R."/>
            <person name="Lang Y.S."/>
            <person name="Liang B."/>
            <person name="Liao S.G."/>
            <person name="Mu D."/>
            <person name="Ma Y.Y."/>
            <person name="Niu Y.Y."/>
            <person name="Sun X.Q."/>
            <person name="Xia J.Q."/>
            <person name="Xiao J."/>
            <person name="Xiong Z.Q."/>
            <person name="Xu L."/>
            <person name="Yang L."/>
            <person name="Zhang Y."/>
            <person name="Zhao W."/>
            <person name="Zhao X.D."/>
            <person name="Zheng Y.T."/>
            <person name="Zhou J.M."/>
            <person name="Zhu Y.B."/>
            <person name="Zhang G.J."/>
            <person name="Wang J."/>
            <person name="Yao Y.G."/>
        </authorList>
    </citation>
    <scope>NUCLEOTIDE SEQUENCE [LARGE SCALE GENOMIC DNA]</scope>
</reference>
<evidence type="ECO:0000259" key="8">
    <source>
        <dbReference type="PROSITE" id="PS51455"/>
    </source>
</evidence>
<dbReference type="PROSITE" id="PS50106">
    <property type="entry name" value="PDZ"/>
    <property type="match status" value="2"/>
</dbReference>
<feature type="domain" description="PIPK" evidence="8">
    <location>
        <begin position="464"/>
        <end position="840"/>
    </location>
</feature>
<keyword evidence="3" id="KW-0677">Repeat</keyword>
<dbReference type="InterPro" id="IPR011993">
    <property type="entry name" value="PH-like_dom_sf"/>
</dbReference>
<dbReference type="GO" id="GO:0015031">
    <property type="term" value="P:protein transport"/>
    <property type="evidence" value="ECO:0007669"/>
    <property type="project" value="UniProtKB-KW"/>
</dbReference>
<dbReference type="InterPro" id="IPR001478">
    <property type="entry name" value="PDZ"/>
</dbReference>
<evidence type="ECO:0000256" key="4">
    <source>
        <dbReference type="ARBA" id="ARBA00022927"/>
    </source>
</evidence>
<organism evidence="9 10">
    <name type="scientific">Tupaia chinensis</name>
    <name type="common">Chinese tree shrew</name>
    <name type="synonym">Tupaia belangeri chinensis</name>
    <dbReference type="NCBI Taxonomy" id="246437"/>
    <lineage>
        <taxon>Eukaryota</taxon>
        <taxon>Metazoa</taxon>
        <taxon>Chordata</taxon>
        <taxon>Craniata</taxon>
        <taxon>Vertebrata</taxon>
        <taxon>Euteleostomi</taxon>
        <taxon>Mammalia</taxon>
        <taxon>Eutheria</taxon>
        <taxon>Euarchontoglires</taxon>
        <taxon>Scandentia</taxon>
        <taxon>Tupaiidae</taxon>
        <taxon>Tupaia</taxon>
    </lineage>
</organism>
<feature type="compositionally biased region" description="Polar residues" evidence="6">
    <location>
        <begin position="1"/>
        <end position="13"/>
    </location>
</feature>
<dbReference type="FunCoup" id="L8Y2W6">
    <property type="interactions" value="970"/>
</dbReference>
<feature type="region of interest" description="Disordered" evidence="6">
    <location>
        <begin position="126"/>
        <end position="170"/>
    </location>
</feature>
<dbReference type="PANTHER" id="PTHR23086">
    <property type="entry name" value="PHOSPHATIDYLINOSITOL-4-PHOSPHATE 5-KINASE"/>
    <property type="match status" value="1"/>
</dbReference>
<dbReference type="InParanoid" id="L8Y2W6"/>
<evidence type="ECO:0000259" key="7">
    <source>
        <dbReference type="PROSITE" id="PS50106"/>
    </source>
</evidence>
<keyword evidence="5" id="KW-0808">Transferase</keyword>
<dbReference type="InterPro" id="IPR006020">
    <property type="entry name" value="PTB/PI_dom"/>
</dbReference>
<dbReference type="Gene3D" id="2.30.42.10">
    <property type="match status" value="2"/>
</dbReference>
<dbReference type="GO" id="GO:0005886">
    <property type="term" value="C:plasma membrane"/>
    <property type="evidence" value="ECO:0007669"/>
    <property type="project" value="TreeGrafter"/>
</dbReference>
<dbReference type="SUPFAM" id="SSF50729">
    <property type="entry name" value="PH domain-like"/>
    <property type="match status" value="1"/>
</dbReference>
<dbReference type="SMART" id="SM00330">
    <property type="entry name" value="PIPKc"/>
    <property type="match status" value="1"/>
</dbReference>
<keyword evidence="5" id="KW-0547">Nucleotide-binding</keyword>